<dbReference type="PANTHER" id="PTHR38040">
    <property type="entry name" value="UBIQUINONE BIOSYNTHESIS ACCESSORY FACTOR UBIK"/>
    <property type="match status" value="1"/>
</dbReference>
<evidence type="ECO:0000313" key="1">
    <source>
        <dbReference type="EMBL" id="SBW03781.1"/>
    </source>
</evidence>
<organism evidence="1">
    <name type="scientific">uncultured Alphaproteobacteria bacterium</name>
    <dbReference type="NCBI Taxonomy" id="91750"/>
    <lineage>
        <taxon>Bacteria</taxon>
        <taxon>Pseudomonadati</taxon>
        <taxon>Pseudomonadota</taxon>
        <taxon>Alphaproteobacteria</taxon>
        <taxon>environmental samples</taxon>
    </lineage>
</organism>
<sequence length="95" mass="10486">MPSRLIDDVTRLANDAATALGGLRGEVETMVKSRIERVLSELDMVPREEFETVRQMAALAREEQEALAQRVAALEAKLAELEPKPKTKTPPKADS</sequence>
<name>A0A212JWF3_9PROT</name>
<dbReference type="AlphaFoldDB" id="A0A212JWF3"/>
<proteinExistence type="predicted"/>
<protein>
    <recommendedName>
        <fullName evidence="2">Accessory factor UbiK family protein</fullName>
    </recommendedName>
</protein>
<accession>A0A212JWF3</accession>
<gene>
    <name evidence="1" type="ORF">KL86APRO_11768</name>
</gene>
<dbReference type="GO" id="GO:0005829">
    <property type="term" value="C:cytosol"/>
    <property type="evidence" value="ECO:0007669"/>
    <property type="project" value="TreeGrafter"/>
</dbReference>
<dbReference type="InterPro" id="IPR007475">
    <property type="entry name" value="UbiK"/>
</dbReference>
<dbReference type="EMBL" id="FLUO01000001">
    <property type="protein sequence ID" value="SBW03781.1"/>
    <property type="molecule type" value="Genomic_DNA"/>
</dbReference>
<evidence type="ECO:0008006" key="2">
    <source>
        <dbReference type="Google" id="ProtNLM"/>
    </source>
</evidence>
<dbReference type="PANTHER" id="PTHR38040:SF1">
    <property type="entry name" value="UBIQUINONE BIOSYNTHESIS ACCESSORY FACTOR UBIK"/>
    <property type="match status" value="1"/>
</dbReference>
<reference evidence="1" key="1">
    <citation type="submission" date="2016-04" db="EMBL/GenBank/DDBJ databases">
        <authorList>
            <person name="Evans L.H."/>
            <person name="Alamgir A."/>
            <person name="Owens N."/>
            <person name="Weber N.D."/>
            <person name="Virtaneva K."/>
            <person name="Barbian K."/>
            <person name="Babar A."/>
            <person name="Rosenke K."/>
        </authorList>
    </citation>
    <scope>NUCLEOTIDE SEQUENCE</scope>
    <source>
        <strain evidence="1">86</strain>
    </source>
</reference>
<dbReference type="Pfam" id="PF04380">
    <property type="entry name" value="BMFP"/>
    <property type="match status" value="1"/>
</dbReference>